<reference evidence="1" key="1">
    <citation type="submission" date="2019-06" db="EMBL/GenBank/DDBJ databases">
        <authorList>
            <person name="Zheng W."/>
        </authorList>
    </citation>
    <scope>NUCLEOTIDE SEQUENCE</scope>
    <source>
        <strain evidence="1">QDHG01</strain>
    </source>
</reference>
<name>A0A8J8T2X3_HALGN</name>
<evidence type="ECO:0000313" key="1">
    <source>
        <dbReference type="EMBL" id="TNV79566.1"/>
    </source>
</evidence>
<organism evidence="1 2">
    <name type="scientific">Halteria grandinella</name>
    <dbReference type="NCBI Taxonomy" id="5974"/>
    <lineage>
        <taxon>Eukaryota</taxon>
        <taxon>Sar</taxon>
        <taxon>Alveolata</taxon>
        <taxon>Ciliophora</taxon>
        <taxon>Intramacronucleata</taxon>
        <taxon>Spirotrichea</taxon>
        <taxon>Stichotrichia</taxon>
        <taxon>Sporadotrichida</taxon>
        <taxon>Halteriidae</taxon>
        <taxon>Halteria</taxon>
    </lineage>
</organism>
<dbReference type="Proteomes" id="UP000785679">
    <property type="component" value="Unassembled WGS sequence"/>
</dbReference>
<protein>
    <submittedName>
        <fullName evidence="1">Uncharacterized protein</fullName>
    </submittedName>
</protein>
<comment type="caution">
    <text evidence="1">The sequence shown here is derived from an EMBL/GenBank/DDBJ whole genome shotgun (WGS) entry which is preliminary data.</text>
</comment>
<dbReference type="AlphaFoldDB" id="A0A8J8T2X3"/>
<sequence length="90" mass="10157">MVWRAPLKPLKVVNQSPFMRTLLKPIPAKAWTESGSFPAKEMLMRTQPNVIEMAIMAGTASLRTFLDLLANLQFKRFMIEAYPAGSLFIS</sequence>
<keyword evidence="2" id="KW-1185">Reference proteome</keyword>
<gene>
    <name evidence="1" type="ORF">FGO68_gene12784</name>
</gene>
<proteinExistence type="predicted"/>
<accession>A0A8J8T2X3</accession>
<evidence type="ECO:0000313" key="2">
    <source>
        <dbReference type="Proteomes" id="UP000785679"/>
    </source>
</evidence>
<dbReference type="EMBL" id="RRYP01008746">
    <property type="protein sequence ID" value="TNV79566.1"/>
    <property type="molecule type" value="Genomic_DNA"/>
</dbReference>